<dbReference type="EMBL" id="CP097510">
    <property type="protein sequence ID" value="URE42033.1"/>
    <property type="molecule type" value="Genomic_DNA"/>
</dbReference>
<dbReference type="AlphaFoldDB" id="A0A9E7I6U4"/>
<accession>A0A9E7I6U4</accession>
<keyword evidence="2" id="KW-1185">Reference proteome</keyword>
<proteinExistence type="predicted"/>
<reference evidence="1" key="1">
    <citation type="submission" date="2022-05" db="EMBL/GenBank/DDBJ databases">
        <title>The Musa troglodytarum L. genome provides insights into the mechanism of non-climacteric behaviour and enrichment of carotenoids.</title>
        <authorList>
            <person name="Wang J."/>
        </authorList>
    </citation>
    <scope>NUCLEOTIDE SEQUENCE</scope>
    <source>
        <tissue evidence="1">Leaf</tissue>
    </source>
</reference>
<protein>
    <submittedName>
        <fullName evidence="1">Uncharacterized protein</fullName>
    </submittedName>
</protein>
<gene>
    <name evidence="1" type="ORF">MUK42_14258</name>
</gene>
<evidence type="ECO:0000313" key="2">
    <source>
        <dbReference type="Proteomes" id="UP001055439"/>
    </source>
</evidence>
<evidence type="ECO:0000313" key="1">
    <source>
        <dbReference type="EMBL" id="URE42033.1"/>
    </source>
</evidence>
<organism evidence="1 2">
    <name type="scientific">Musa troglodytarum</name>
    <name type="common">fe'i banana</name>
    <dbReference type="NCBI Taxonomy" id="320322"/>
    <lineage>
        <taxon>Eukaryota</taxon>
        <taxon>Viridiplantae</taxon>
        <taxon>Streptophyta</taxon>
        <taxon>Embryophyta</taxon>
        <taxon>Tracheophyta</taxon>
        <taxon>Spermatophyta</taxon>
        <taxon>Magnoliopsida</taxon>
        <taxon>Liliopsida</taxon>
        <taxon>Zingiberales</taxon>
        <taxon>Musaceae</taxon>
        <taxon>Musa</taxon>
    </lineage>
</organism>
<name>A0A9E7I6U4_9LILI</name>
<sequence>MTGVIDLMMSMPASWRAYVLQKQKCGSDLSPETERCSPDHNLDLKKNHGIQFKQRRCNACSMK</sequence>
<dbReference type="Proteomes" id="UP001055439">
    <property type="component" value="Chromosome 8"/>
</dbReference>